<organism evidence="5">
    <name type="scientific">Enterobius vermicularis</name>
    <name type="common">Human pinworm</name>
    <dbReference type="NCBI Taxonomy" id="51028"/>
    <lineage>
        <taxon>Eukaryota</taxon>
        <taxon>Metazoa</taxon>
        <taxon>Ecdysozoa</taxon>
        <taxon>Nematoda</taxon>
        <taxon>Chromadorea</taxon>
        <taxon>Rhabditida</taxon>
        <taxon>Spirurina</taxon>
        <taxon>Oxyuridomorpha</taxon>
        <taxon>Oxyuroidea</taxon>
        <taxon>Oxyuridae</taxon>
        <taxon>Enterobius</taxon>
    </lineage>
</organism>
<dbReference type="InterPro" id="IPR036822">
    <property type="entry name" value="CutC-like_dom_sf"/>
</dbReference>
<proteinExistence type="inferred from homology"/>
<gene>
    <name evidence="3" type="ORF">EVEC_LOCUS1664</name>
</gene>
<dbReference type="EMBL" id="UXUI01007247">
    <property type="protein sequence ID" value="VDD86521.1"/>
    <property type="molecule type" value="Genomic_DNA"/>
</dbReference>
<dbReference type="PANTHER" id="PTHR12598:SF0">
    <property type="entry name" value="COPPER HOMEOSTASIS PROTEIN CUTC HOMOLOG"/>
    <property type="match status" value="1"/>
</dbReference>
<dbReference type="STRING" id="51028.A0A0N4UWS5"/>
<dbReference type="Pfam" id="PF03932">
    <property type="entry name" value="CutC"/>
    <property type="match status" value="2"/>
</dbReference>
<dbReference type="OrthoDB" id="7392499at2759"/>
<sequence length="219" mass="23870">MLRCRGGDFVYSDSEMDTMLEDLKVLSTFGADGFVFGALTVTNEVDIGNCQRITAAAKPLPVTFHRAFDHCNNWQKSINCIIDAGFSTILTRYHTVKFLSVAFKRQSIIPLQASYISFSSSSCKQKIVTEGVSLLREITKEYKGRIEIMAGSGVTPENISVLLKEAPDLDAVHSSASVPRKSLQAAPNTTIPLGTFDGNNQKETSKDIVSQLVAAAKTK</sequence>
<dbReference type="Gene3D" id="3.20.20.380">
    <property type="entry name" value="Copper homeostasis (CutC) domain"/>
    <property type="match status" value="1"/>
</dbReference>
<reference evidence="5" key="1">
    <citation type="submission" date="2017-02" db="UniProtKB">
        <authorList>
            <consortium name="WormBaseParasite"/>
        </authorList>
    </citation>
    <scope>IDENTIFICATION</scope>
</reference>
<dbReference type="WBParaSite" id="EVEC_0000195601-mRNA-1">
    <property type="protein sequence ID" value="EVEC_0000195601-mRNA-1"/>
    <property type="gene ID" value="EVEC_0000195601"/>
</dbReference>
<keyword evidence="4" id="KW-1185">Reference proteome</keyword>
<dbReference type="PANTHER" id="PTHR12598">
    <property type="entry name" value="COPPER HOMEOSTASIS PROTEIN CUTC"/>
    <property type="match status" value="1"/>
</dbReference>
<protein>
    <recommendedName>
        <fullName evidence="2">Copper homeostasis protein cutC homolog</fullName>
    </recommendedName>
</protein>
<reference evidence="3 4" key="2">
    <citation type="submission" date="2018-10" db="EMBL/GenBank/DDBJ databases">
        <authorList>
            <consortium name="Pathogen Informatics"/>
        </authorList>
    </citation>
    <scope>NUCLEOTIDE SEQUENCE [LARGE SCALE GENOMIC DNA]</scope>
</reference>
<dbReference type="InterPro" id="IPR005627">
    <property type="entry name" value="CutC-like"/>
</dbReference>
<dbReference type="AlphaFoldDB" id="A0A0N4UWS5"/>
<dbReference type="Proteomes" id="UP000274131">
    <property type="component" value="Unassembled WGS sequence"/>
</dbReference>
<evidence type="ECO:0000256" key="1">
    <source>
        <dbReference type="ARBA" id="ARBA00007768"/>
    </source>
</evidence>
<name>A0A0N4UWS5_ENTVE</name>
<accession>A0A0N4UWS5</accession>
<dbReference type="GO" id="GO:0005507">
    <property type="term" value="F:copper ion binding"/>
    <property type="evidence" value="ECO:0007669"/>
    <property type="project" value="TreeGrafter"/>
</dbReference>
<evidence type="ECO:0000313" key="3">
    <source>
        <dbReference type="EMBL" id="VDD86521.1"/>
    </source>
</evidence>
<comment type="similarity">
    <text evidence="1">Belongs to the CutC family.</text>
</comment>
<evidence type="ECO:0000313" key="5">
    <source>
        <dbReference type="WBParaSite" id="EVEC_0000195601-mRNA-1"/>
    </source>
</evidence>
<dbReference type="SUPFAM" id="SSF110395">
    <property type="entry name" value="CutC-like"/>
    <property type="match status" value="1"/>
</dbReference>
<evidence type="ECO:0000313" key="4">
    <source>
        <dbReference type="Proteomes" id="UP000274131"/>
    </source>
</evidence>
<evidence type="ECO:0000256" key="2">
    <source>
        <dbReference type="ARBA" id="ARBA00019014"/>
    </source>
</evidence>